<keyword evidence="5" id="KW-0904">Protein phosphatase</keyword>
<dbReference type="PROSITE" id="PS51154">
    <property type="entry name" value="MACRO"/>
    <property type="match status" value="1"/>
</dbReference>
<dbReference type="PANTHER" id="PTHR12521">
    <property type="entry name" value="PROTEIN C6ORF130"/>
    <property type="match status" value="1"/>
</dbReference>
<reference evidence="9 10" key="1">
    <citation type="submission" date="2017-05" db="EMBL/GenBank/DDBJ databases">
        <title>Draft genome sequence of Elsinoe australis.</title>
        <authorList>
            <person name="Cheng Q."/>
        </authorList>
    </citation>
    <scope>NUCLEOTIDE SEQUENCE [LARGE SCALE GENOMIC DNA]</scope>
    <source>
        <strain evidence="9 10">NL1</strain>
    </source>
</reference>
<feature type="region of interest" description="Disordered" evidence="7">
    <location>
        <begin position="1"/>
        <end position="68"/>
    </location>
</feature>
<dbReference type="SUPFAM" id="SSF52949">
    <property type="entry name" value="Macro domain-like"/>
    <property type="match status" value="1"/>
</dbReference>
<keyword evidence="5" id="KW-0378">Hydrolase</keyword>
<evidence type="ECO:0000256" key="2">
    <source>
        <dbReference type="ARBA" id="ARBA00006575"/>
    </source>
</evidence>
<dbReference type="InterPro" id="IPR043472">
    <property type="entry name" value="Macro_dom-like"/>
</dbReference>
<feature type="domain" description="Macro" evidence="8">
    <location>
        <begin position="66"/>
        <end position="245"/>
    </location>
</feature>
<comment type="caution">
    <text evidence="9">The sequence shown here is derived from an EMBL/GenBank/DDBJ whole genome shotgun (WGS) entry which is preliminary data.</text>
</comment>
<gene>
    <name evidence="9" type="ORF">B9Z65_5032</name>
</gene>
<comment type="catalytic activity">
    <reaction evidence="6">
        <text>ADP-alpha-D-ribose 1''-phosphate + H2O = ADP-D-ribose + phosphate</text>
        <dbReference type="Rhea" id="RHEA:25029"/>
        <dbReference type="ChEBI" id="CHEBI:15377"/>
        <dbReference type="ChEBI" id="CHEBI:43474"/>
        <dbReference type="ChEBI" id="CHEBI:57967"/>
        <dbReference type="ChEBI" id="CHEBI:58753"/>
        <dbReference type="EC" id="3.1.3.84"/>
    </reaction>
</comment>
<feature type="compositionally biased region" description="Low complexity" evidence="7">
    <location>
        <begin position="37"/>
        <end position="52"/>
    </location>
</feature>
<dbReference type="CDD" id="cd02901">
    <property type="entry name" value="Macro_Poa1p-like"/>
    <property type="match status" value="1"/>
</dbReference>
<dbReference type="GO" id="GO:0140291">
    <property type="term" value="P:peptidyl-glutamate ADP-deribosylation"/>
    <property type="evidence" value="ECO:0007669"/>
    <property type="project" value="TreeGrafter"/>
</dbReference>
<accession>A0A2P7ZCX0</accession>
<comment type="similarity">
    <text evidence="2">Belongs to the POA1 family.</text>
</comment>
<dbReference type="GO" id="GO:0004721">
    <property type="term" value="F:phosphoprotein phosphatase activity"/>
    <property type="evidence" value="ECO:0007669"/>
    <property type="project" value="UniProtKB-KW"/>
</dbReference>
<evidence type="ECO:0000256" key="3">
    <source>
        <dbReference type="ARBA" id="ARBA00012983"/>
    </source>
</evidence>
<protein>
    <recommendedName>
        <fullName evidence="4">ADP-ribose 1''-phosphate phosphatase</fullName>
        <ecNumber evidence="3">3.1.3.84</ecNumber>
    </recommendedName>
</protein>
<proteinExistence type="inferred from homology"/>
<dbReference type="EC" id="3.1.3.84" evidence="3"/>
<dbReference type="Gene3D" id="3.40.220.10">
    <property type="entry name" value="Leucine Aminopeptidase, subunit E, domain 1"/>
    <property type="match status" value="1"/>
</dbReference>
<evidence type="ECO:0000256" key="5">
    <source>
        <dbReference type="ARBA" id="ARBA00022912"/>
    </source>
</evidence>
<sequence>MAKRKRNDADDRSSSKPITKASRNTESPVRASAKHITTTTTKAAKQLPQTATPSASPPVIDDEASSAADKEDGSALIKIVEVEGDLFSAPPNTVLVHACNCKGVWGNGIAKAFRIRYPGAYKICGAHCNRSQKAELPGTALLIEPQTNDKDKHFVGNLFTSKSYGRTKDSPDIILKNTDAAMRDLLGQIAAYNDGKEANRIERIWMCKINSGLFNVPWKHSKALLSDLKVPERDAPGEITVMFQG</sequence>
<keyword evidence="10" id="KW-1185">Reference proteome</keyword>
<evidence type="ECO:0000313" key="10">
    <source>
        <dbReference type="Proteomes" id="UP000243723"/>
    </source>
</evidence>
<dbReference type="PANTHER" id="PTHR12521:SF0">
    <property type="entry name" value="ADP-RIBOSE GLYCOHYDROLASE OARD1"/>
    <property type="match status" value="1"/>
</dbReference>
<dbReference type="AlphaFoldDB" id="A0A2P7ZCX0"/>
<organism evidence="9 10">
    <name type="scientific">Elsinoe australis</name>
    <dbReference type="NCBI Taxonomy" id="40998"/>
    <lineage>
        <taxon>Eukaryota</taxon>
        <taxon>Fungi</taxon>
        <taxon>Dikarya</taxon>
        <taxon>Ascomycota</taxon>
        <taxon>Pezizomycotina</taxon>
        <taxon>Dothideomycetes</taxon>
        <taxon>Dothideomycetidae</taxon>
        <taxon>Myriangiales</taxon>
        <taxon>Elsinoaceae</taxon>
        <taxon>Elsinoe</taxon>
    </lineage>
</organism>
<dbReference type="EMBL" id="NHZQ01000236">
    <property type="protein sequence ID" value="PSK46064.1"/>
    <property type="molecule type" value="Genomic_DNA"/>
</dbReference>
<evidence type="ECO:0000259" key="8">
    <source>
        <dbReference type="PROSITE" id="PS51154"/>
    </source>
</evidence>
<name>A0A2P7ZCX0_9PEZI</name>
<evidence type="ECO:0000256" key="1">
    <source>
        <dbReference type="ARBA" id="ARBA00002432"/>
    </source>
</evidence>
<dbReference type="Pfam" id="PF01661">
    <property type="entry name" value="Macro"/>
    <property type="match status" value="1"/>
</dbReference>
<evidence type="ECO:0000256" key="7">
    <source>
        <dbReference type="SAM" id="MobiDB-lite"/>
    </source>
</evidence>
<evidence type="ECO:0000256" key="4">
    <source>
        <dbReference type="ARBA" id="ARBA00019744"/>
    </source>
</evidence>
<dbReference type="OrthoDB" id="2155246at2759"/>
<comment type="function">
    <text evidence="1">Highly specific phosphatase involved in the metabolism of ADP-ribose 1''-phosphate (Appr1p) which is produced as a consequence of tRNA splicing.</text>
</comment>
<dbReference type="STRING" id="40998.A0A2P7ZCX0"/>
<feature type="compositionally biased region" description="Polar residues" evidence="7">
    <location>
        <begin position="15"/>
        <end position="27"/>
    </location>
</feature>
<dbReference type="InterPro" id="IPR002589">
    <property type="entry name" value="Macro_dom"/>
</dbReference>
<evidence type="ECO:0000313" key="9">
    <source>
        <dbReference type="EMBL" id="PSK46064.1"/>
    </source>
</evidence>
<dbReference type="Proteomes" id="UP000243723">
    <property type="component" value="Unassembled WGS sequence"/>
</dbReference>
<dbReference type="SMART" id="SM00506">
    <property type="entry name" value="A1pp"/>
    <property type="match status" value="1"/>
</dbReference>
<evidence type="ECO:0000256" key="6">
    <source>
        <dbReference type="ARBA" id="ARBA00034427"/>
    </source>
</evidence>
<dbReference type="InterPro" id="IPR050892">
    <property type="entry name" value="ADP-ribose_metab_enzymes"/>
</dbReference>